<dbReference type="PROSITE" id="PS51071">
    <property type="entry name" value="HTH_RPIR"/>
    <property type="match status" value="1"/>
</dbReference>
<dbReference type="Pfam" id="PF01380">
    <property type="entry name" value="SIS"/>
    <property type="match status" value="1"/>
</dbReference>
<dbReference type="PROSITE" id="PS51464">
    <property type="entry name" value="SIS"/>
    <property type="match status" value="1"/>
</dbReference>
<evidence type="ECO:0000256" key="1">
    <source>
        <dbReference type="ARBA" id="ARBA00023015"/>
    </source>
</evidence>
<evidence type="ECO:0000259" key="4">
    <source>
        <dbReference type="PROSITE" id="PS51071"/>
    </source>
</evidence>
<feature type="domain" description="SIS" evidence="5">
    <location>
        <begin position="136"/>
        <end position="273"/>
    </location>
</feature>
<dbReference type="InterPro" id="IPR036388">
    <property type="entry name" value="WH-like_DNA-bd_sf"/>
</dbReference>
<accession>A0ABV5B5U7</accession>
<organism evidence="6 7">
    <name type="scientific">Paenibacillus terreus</name>
    <dbReference type="NCBI Taxonomy" id="1387834"/>
    <lineage>
        <taxon>Bacteria</taxon>
        <taxon>Bacillati</taxon>
        <taxon>Bacillota</taxon>
        <taxon>Bacilli</taxon>
        <taxon>Bacillales</taxon>
        <taxon>Paenibacillaceae</taxon>
        <taxon>Paenibacillus</taxon>
    </lineage>
</organism>
<comment type="caution">
    <text evidence="6">The sequence shown here is derived from an EMBL/GenBank/DDBJ whole genome shotgun (WGS) entry which is preliminary data.</text>
</comment>
<dbReference type="SUPFAM" id="SSF53697">
    <property type="entry name" value="SIS domain"/>
    <property type="match status" value="1"/>
</dbReference>
<dbReference type="SUPFAM" id="SSF46689">
    <property type="entry name" value="Homeodomain-like"/>
    <property type="match status" value="1"/>
</dbReference>
<dbReference type="Gene3D" id="1.10.10.10">
    <property type="entry name" value="Winged helix-like DNA-binding domain superfamily/Winged helix DNA-binding domain"/>
    <property type="match status" value="1"/>
</dbReference>
<dbReference type="Pfam" id="PF01418">
    <property type="entry name" value="HTH_6"/>
    <property type="match status" value="1"/>
</dbReference>
<feature type="domain" description="HTH rpiR-type" evidence="4">
    <location>
        <begin position="5"/>
        <end position="81"/>
    </location>
</feature>
<evidence type="ECO:0000256" key="3">
    <source>
        <dbReference type="ARBA" id="ARBA00023163"/>
    </source>
</evidence>
<dbReference type="InterPro" id="IPR001347">
    <property type="entry name" value="SIS_dom"/>
</dbReference>
<dbReference type="RefSeq" id="WP_375524859.1">
    <property type="nucleotide sequence ID" value="NZ_JBHILM010000008.1"/>
</dbReference>
<dbReference type="CDD" id="cd05013">
    <property type="entry name" value="SIS_RpiR"/>
    <property type="match status" value="1"/>
</dbReference>
<proteinExistence type="predicted"/>
<keyword evidence="1" id="KW-0805">Transcription regulation</keyword>
<evidence type="ECO:0000256" key="2">
    <source>
        <dbReference type="ARBA" id="ARBA00023125"/>
    </source>
</evidence>
<gene>
    <name evidence="6" type="ORF">ACE3NQ_09110</name>
</gene>
<dbReference type="InterPro" id="IPR035472">
    <property type="entry name" value="RpiR-like_SIS"/>
</dbReference>
<dbReference type="InterPro" id="IPR047640">
    <property type="entry name" value="RpiR-like"/>
</dbReference>
<evidence type="ECO:0000259" key="5">
    <source>
        <dbReference type="PROSITE" id="PS51464"/>
    </source>
</evidence>
<dbReference type="PANTHER" id="PTHR30514:SF18">
    <property type="entry name" value="RPIR-FAMILY TRANSCRIPTIONAL REGULATOR"/>
    <property type="match status" value="1"/>
</dbReference>
<keyword evidence="7" id="KW-1185">Reference proteome</keyword>
<dbReference type="InterPro" id="IPR046348">
    <property type="entry name" value="SIS_dom_sf"/>
</dbReference>
<reference evidence="6 7" key="1">
    <citation type="submission" date="2024-09" db="EMBL/GenBank/DDBJ databases">
        <authorList>
            <person name="Ruan L."/>
        </authorList>
    </citation>
    <scope>NUCLEOTIDE SEQUENCE [LARGE SCALE GENOMIC DNA]</scope>
    <source>
        <strain evidence="6 7">D33</strain>
    </source>
</reference>
<dbReference type="PANTHER" id="PTHR30514">
    <property type="entry name" value="GLUCOKINASE"/>
    <property type="match status" value="1"/>
</dbReference>
<keyword evidence="2" id="KW-0238">DNA-binding</keyword>
<dbReference type="Proteomes" id="UP001580407">
    <property type="component" value="Unassembled WGS sequence"/>
</dbReference>
<dbReference type="InterPro" id="IPR000281">
    <property type="entry name" value="HTH_RpiR"/>
</dbReference>
<dbReference type="EMBL" id="JBHILM010000008">
    <property type="protein sequence ID" value="MFB5681067.1"/>
    <property type="molecule type" value="Genomic_DNA"/>
</dbReference>
<protein>
    <submittedName>
        <fullName evidence="6">MurR/RpiR family transcriptional regulator</fullName>
    </submittedName>
</protein>
<name>A0ABV5B5U7_9BACL</name>
<evidence type="ECO:0000313" key="6">
    <source>
        <dbReference type="EMBL" id="MFB5681067.1"/>
    </source>
</evidence>
<evidence type="ECO:0000313" key="7">
    <source>
        <dbReference type="Proteomes" id="UP001580407"/>
    </source>
</evidence>
<sequence length="295" mass="32808">MENHKSFFSDLQNALPSMSEAKRSIAEYLMENWQEAVFLSAGKIARKVGVSESVVVRFAQDLGYSGFPELQGVLQTILRHRMTGVSDSLASIEDDQELESITDKHSPEVVQLSYNLTLKNLQATLYNNDFETILKAVDKIVNSRRIVIIASRNALGPATILAAHLNEIFTNTLLVAAGLDDMFDHLRPLTEEDLLITFGHPSYSTNTVKAAKFAEARKVKQISFTDSLSSPLALPGVTVLLTSFRSYSFATSHVSTVFLIEILLHIMTKRDNGKVIRSVEEIELLNRTYGLTTNN</sequence>
<dbReference type="Gene3D" id="3.40.50.10490">
    <property type="entry name" value="Glucose-6-phosphate isomerase like protein, domain 1"/>
    <property type="match status" value="1"/>
</dbReference>
<keyword evidence="3" id="KW-0804">Transcription</keyword>
<dbReference type="InterPro" id="IPR009057">
    <property type="entry name" value="Homeodomain-like_sf"/>
</dbReference>